<evidence type="ECO:0000256" key="1">
    <source>
        <dbReference type="SAM" id="MobiDB-lite"/>
    </source>
</evidence>
<proteinExistence type="predicted"/>
<dbReference type="OMA" id="NTWIDIY"/>
<evidence type="ECO:0000313" key="3">
    <source>
        <dbReference type="Proteomes" id="UP000011777"/>
    </source>
</evidence>
<feature type="region of interest" description="Disordered" evidence="1">
    <location>
        <begin position="26"/>
        <end position="84"/>
    </location>
</feature>
<comment type="caution">
    <text evidence="2">The sequence shown here is derived from an EMBL/GenBank/DDBJ whole genome shotgun (WGS) entry which is preliminary data.</text>
</comment>
<feature type="compositionally biased region" description="Acidic residues" evidence="1">
    <location>
        <begin position="54"/>
        <end position="68"/>
    </location>
</feature>
<organism evidence="2 3">
    <name type="scientific">Candida maltosa (strain Xu316)</name>
    <name type="common">Yeast</name>
    <dbReference type="NCBI Taxonomy" id="1245528"/>
    <lineage>
        <taxon>Eukaryota</taxon>
        <taxon>Fungi</taxon>
        <taxon>Dikarya</taxon>
        <taxon>Ascomycota</taxon>
        <taxon>Saccharomycotina</taxon>
        <taxon>Pichiomycetes</taxon>
        <taxon>Debaryomycetaceae</taxon>
        <taxon>Candida/Lodderomyces clade</taxon>
        <taxon>Candida</taxon>
    </lineage>
</organism>
<dbReference type="EMBL" id="AOGT01000367">
    <property type="protein sequence ID" value="EMG50120.1"/>
    <property type="molecule type" value="Genomic_DNA"/>
</dbReference>
<dbReference type="OrthoDB" id="411017at2759"/>
<reference evidence="2 3" key="1">
    <citation type="submission" date="2013-02" db="EMBL/GenBank/DDBJ databases">
        <title>Genome sequence of Candida maltosa Xu316, a potential industrial strain for xylitol and ethanol production.</title>
        <authorList>
            <person name="Yu J."/>
            <person name="Wang Q."/>
            <person name="Geng X."/>
            <person name="Bao W."/>
            <person name="He P."/>
            <person name="Cai J."/>
        </authorList>
    </citation>
    <scope>NUCLEOTIDE SEQUENCE [LARGE SCALE GENOMIC DNA]</scope>
    <source>
        <strain evidence="3">Xu316</strain>
    </source>
</reference>
<feature type="compositionally biased region" description="Low complexity" evidence="1">
    <location>
        <begin position="69"/>
        <end position="84"/>
    </location>
</feature>
<dbReference type="eggNOG" id="ENOG502R2J1">
    <property type="taxonomic scope" value="Eukaryota"/>
</dbReference>
<protein>
    <submittedName>
        <fullName evidence="2">Uncharacterized protein</fullName>
    </submittedName>
</protein>
<keyword evidence="3" id="KW-1185">Reference proteome</keyword>
<name>M3K4E4_CANMX</name>
<sequence length="439" mass="51217">MNDIEFTNSYKYQQHLNSLQQIHSNNLPYRRSPLHPSSKLYSQPQPNRTFNSEWLEEEDEDEDNDDDFSSSPINSPSKLSKVYRQQSTLLQHQYQQQQQLHQQHQEDIEFGNKMSATITVNQSHSKFETPSKASPIVNYITPTSNQKHDATTISIDEVRSLNNLSVTPTPHPVISNWTIFWSMLNDIVGKDKLAKVGQYTLRLLIYHATKSQDYLSDEKFNIKLINATYNDREKKLDLLKNFIKHPANFIKIIVIMFLSTFTERAAGMVSGLSMYRQFLRFGKTPFRIRDLLVKFKDALINANFEVTDPKVRSTLFNRKTLGQFFSLYYGINDESILLYKLNVLSDPSYKKFVTRHESFGWYCETWLALYNAYENLQNLTQQEMDLKIQIQVKKRAKQLSKQLLLNGNTTGTNNLFNGCFTIQYLANSDGYQCFRVEHN</sequence>
<dbReference type="PANTHER" id="PTHR12652:SF50">
    <property type="entry name" value="PEROXIN 11"/>
    <property type="match status" value="1"/>
</dbReference>
<feature type="compositionally biased region" description="Polar residues" evidence="1">
    <location>
        <begin position="39"/>
        <end position="52"/>
    </location>
</feature>
<evidence type="ECO:0000313" key="2">
    <source>
        <dbReference type="EMBL" id="EMG50120.1"/>
    </source>
</evidence>
<dbReference type="HOGENOM" id="CLU_037644_0_0_1"/>
<dbReference type="AlphaFoldDB" id="M3K4E4"/>
<dbReference type="GO" id="GO:0016559">
    <property type="term" value="P:peroxisome fission"/>
    <property type="evidence" value="ECO:0007669"/>
    <property type="project" value="TreeGrafter"/>
</dbReference>
<dbReference type="PANTHER" id="PTHR12652">
    <property type="entry name" value="PEROXISOMAL BIOGENESIS FACTOR 11"/>
    <property type="match status" value="1"/>
</dbReference>
<dbReference type="STRING" id="1245528.M3K4E4"/>
<gene>
    <name evidence="2" type="ORF">G210_4871</name>
</gene>
<accession>M3K4E4</accession>
<dbReference type="GO" id="GO:0005778">
    <property type="term" value="C:peroxisomal membrane"/>
    <property type="evidence" value="ECO:0007669"/>
    <property type="project" value="TreeGrafter"/>
</dbReference>
<dbReference type="Proteomes" id="UP000011777">
    <property type="component" value="Unassembled WGS sequence"/>
</dbReference>